<dbReference type="InterPro" id="IPR001173">
    <property type="entry name" value="Glyco_trans_2-like"/>
</dbReference>
<organism evidence="2">
    <name type="scientific">Candidatus Aciduliprofundum boonei</name>
    <dbReference type="NCBI Taxonomy" id="379547"/>
    <lineage>
        <taxon>Archaea</taxon>
        <taxon>Methanobacteriati</taxon>
        <taxon>Thermoplasmatota</taxon>
        <taxon>DHVE2 group</taxon>
        <taxon>Candidatus Aciduliprofundum</taxon>
    </lineage>
</organism>
<protein>
    <submittedName>
        <fullName evidence="2">Glycosyltransferase family 2 protein</fullName>
    </submittedName>
</protein>
<comment type="caution">
    <text evidence="2">The sequence shown here is derived from an EMBL/GenBank/DDBJ whole genome shotgun (WGS) entry which is preliminary data.</text>
</comment>
<gene>
    <name evidence="2" type="ORF">ENL31_00585</name>
</gene>
<dbReference type="EMBL" id="DRTM01000043">
    <property type="protein sequence ID" value="HHE75607.1"/>
    <property type="molecule type" value="Genomic_DNA"/>
</dbReference>
<proteinExistence type="predicted"/>
<evidence type="ECO:0000259" key="1">
    <source>
        <dbReference type="Pfam" id="PF00535"/>
    </source>
</evidence>
<dbReference type="Proteomes" id="UP000886130">
    <property type="component" value="Unassembled WGS sequence"/>
</dbReference>
<accession>A0A7J3T9H0</accession>
<feature type="domain" description="Glycosyltransferase 2-like" evidence="1">
    <location>
        <begin position="7"/>
        <end position="94"/>
    </location>
</feature>
<dbReference type="PANTHER" id="PTHR43630">
    <property type="entry name" value="POLY-BETA-1,6-N-ACETYL-D-GLUCOSAMINE SYNTHASE"/>
    <property type="match status" value="1"/>
</dbReference>
<name>A0A7J3T9H0_9ARCH</name>
<dbReference type="InterPro" id="IPR029044">
    <property type="entry name" value="Nucleotide-diphossugar_trans"/>
</dbReference>
<reference evidence="2" key="1">
    <citation type="journal article" date="2020" name="mSystems">
        <title>Genome- and Community-Level Interaction Insights into Carbon Utilization and Element Cycling Functions of Hydrothermarchaeota in Hydrothermal Sediment.</title>
        <authorList>
            <person name="Zhou Z."/>
            <person name="Liu Y."/>
            <person name="Xu W."/>
            <person name="Pan J."/>
            <person name="Luo Z.H."/>
            <person name="Li M."/>
        </authorList>
    </citation>
    <scope>NUCLEOTIDE SEQUENCE [LARGE SCALE GENOMIC DNA]</scope>
    <source>
        <strain evidence="2">HyVt-85</strain>
    </source>
</reference>
<dbReference type="PANTHER" id="PTHR43630:SF2">
    <property type="entry name" value="GLYCOSYLTRANSFERASE"/>
    <property type="match status" value="1"/>
</dbReference>
<dbReference type="CDD" id="cd00761">
    <property type="entry name" value="Glyco_tranf_GTA_type"/>
    <property type="match status" value="1"/>
</dbReference>
<dbReference type="Gene3D" id="3.90.550.10">
    <property type="entry name" value="Spore Coat Polysaccharide Biosynthesis Protein SpsA, Chain A"/>
    <property type="match status" value="1"/>
</dbReference>
<feature type="non-terminal residue" evidence="2">
    <location>
        <position position="119"/>
    </location>
</feature>
<dbReference type="AlphaFoldDB" id="A0A7J3T9H0"/>
<dbReference type="SUPFAM" id="SSF53448">
    <property type="entry name" value="Nucleotide-diphospho-sugar transferases"/>
    <property type="match status" value="1"/>
</dbReference>
<dbReference type="Pfam" id="PF00535">
    <property type="entry name" value="Glycos_transf_2"/>
    <property type="match status" value="1"/>
</dbReference>
<evidence type="ECO:0000313" key="2">
    <source>
        <dbReference type="EMBL" id="HHE75607.1"/>
    </source>
</evidence>
<sequence>MILMKLSIIMPSKNEAEGIAYALESWIRVCEGLDYEIIVVDDSDDETPLIVKKYAEKYQNIKLIYGERKGVGAARNLGFKHSTGEIIIWSDADGNPEGLKDEFIRRQRRWLFSVLECFK</sequence>